<dbReference type="PANTHER" id="PTHR43664:SF1">
    <property type="entry name" value="BETA-METHYLMALYL-COA DEHYDRATASE"/>
    <property type="match status" value="1"/>
</dbReference>
<sequence length="175" mass="19407">MTATTPEQSPHIKIWWEDLEIGQVRDLGSLSPTKAEIIAFASQFDPQPFHLSEEAGKASVFGGLSASGWHTCAMAMRLMVTNFLCETSSLGSPGLESLKWTKPVYPGDVLRLQHTITEKRAMSKRPDVGLVRTVWEMFNQHGDKVLHMEGYGMFRRRELEPPRSTAARVAAPPGG</sequence>
<gene>
    <name evidence="2" type="ORF">F3K02_17795</name>
</gene>
<accession>A0A7Y8GZY2</accession>
<evidence type="ECO:0000313" key="3">
    <source>
        <dbReference type="Proteomes" id="UP000545507"/>
    </source>
</evidence>
<dbReference type="Pfam" id="PF01575">
    <property type="entry name" value="MaoC_dehydratas"/>
    <property type="match status" value="1"/>
</dbReference>
<dbReference type="InterPro" id="IPR002539">
    <property type="entry name" value="MaoC-like_dom"/>
</dbReference>
<name>A0A7Y8GZY2_9BURK</name>
<proteinExistence type="predicted"/>
<organism evidence="2 3">
    <name type="scientific">Hydrogenophaga aromaticivorans</name>
    <dbReference type="NCBI Taxonomy" id="2610898"/>
    <lineage>
        <taxon>Bacteria</taxon>
        <taxon>Pseudomonadati</taxon>
        <taxon>Pseudomonadota</taxon>
        <taxon>Betaproteobacteria</taxon>
        <taxon>Burkholderiales</taxon>
        <taxon>Comamonadaceae</taxon>
        <taxon>Hydrogenophaga</taxon>
    </lineage>
</organism>
<dbReference type="InterPro" id="IPR052342">
    <property type="entry name" value="MCH/BMMD"/>
</dbReference>
<comment type="caution">
    <text evidence="2">The sequence shown here is derived from an EMBL/GenBank/DDBJ whole genome shotgun (WGS) entry which is preliminary data.</text>
</comment>
<protein>
    <submittedName>
        <fullName evidence="2">MaoC family dehydratase</fullName>
    </submittedName>
</protein>
<dbReference type="InterPro" id="IPR029069">
    <property type="entry name" value="HotDog_dom_sf"/>
</dbReference>
<keyword evidence="3" id="KW-1185">Reference proteome</keyword>
<dbReference type="Gene3D" id="3.10.129.10">
    <property type="entry name" value="Hotdog Thioesterase"/>
    <property type="match status" value="1"/>
</dbReference>
<dbReference type="PANTHER" id="PTHR43664">
    <property type="entry name" value="MONOAMINE OXIDASE-RELATED"/>
    <property type="match status" value="1"/>
</dbReference>
<dbReference type="Proteomes" id="UP000545507">
    <property type="component" value="Unassembled WGS sequence"/>
</dbReference>
<dbReference type="AlphaFoldDB" id="A0A7Y8GZY2"/>
<evidence type="ECO:0000313" key="2">
    <source>
        <dbReference type="EMBL" id="NWF47087.1"/>
    </source>
</evidence>
<feature type="domain" description="MaoC-like" evidence="1">
    <location>
        <begin position="22"/>
        <end position="126"/>
    </location>
</feature>
<dbReference type="RefSeq" id="WP_177136988.1">
    <property type="nucleotide sequence ID" value="NZ_VYGV01000016.1"/>
</dbReference>
<dbReference type="CDD" id="cd03454">
    <property type="entry name" value="YdeM"/>
    <property type="match status" value="1"/>
</dbReference>
<evidence type="ECO:0000259" key="1">
    <source>
        <dbReference type="Pfam" id="PF01575"/>
    </source>
</evidence>
<dbReference type="EMBL" id="VYGV01000016">
    <property type="protein sequence ID" value="NWF47087.1"/>
    <property type="molecule type" value="Genomic_DNA"/>
</dbReference>
<reference evidence="2 3" key="1">
    <citation type="submission" date="2019-09" db="EMBL/GenBank/DDBJ databases">
        <title>Hydrogenophaga aromatica sp. nov., isolated from a para-xylene-degrading enrichment culture.</title>
        <authorList>
            <person name="Tancsics A."/>
            <person name="Banerjee S."/>
        </authorList>
    </citation>
    <scope>NUCLEOTIDE SEQUENCE [LARGE SCALE GENOMIC DNA]</scope>
    <source>
        <strain evidence="2 3">D2P1</strain>
    </source>
</reference>
<dbReference type="SUPFAM" id="SSF54637">
    <property type="entry name" value="Thioesterase/thiol ester dehydrase-isomerase"/>
    <property type="match status" value="1"/>
</dbReference>